<comment type="caution">
    <text evidence="1">The sequence shown here is derived from an EMBL/GenBank/DDBJ whole genome shotgun (WGS) entry which is preliminary data.</text>
</comment>
<dbReference type="GO" id="GO:0005634">
    <property type="term" value="C:nucleus"/>
    <property type="evidence" value="ECO:0007669"/>
    <property type="project" value="TreeGrafter"/>
</dbReference>
<dbReference type="Gene3D" id="2.120.10.80">
    <property type="entry name" value="Kelch-type beta propeller"/>
    <property type="match status" value="1"/>
</dbReference>
<dbReference type="InterPro" id="IPR015915">
    <property type="entry name" value="Kelch-typ_b-propeller"/>
</dbReference>
<dbReference type="GO" id="GO:0009637">
    <property type="term" value="P:response to blue light"/>
    <property type="evidence" value="ECO:0007669"/>
    <property type="project" value="TreeGrafter"/>
</dbReference>
<dbReference type="Proteomes" id="UP000734854">
    <property type="component" value="Unassembled WGS sequence"/>
</dbReference>
<name>A0A8J5I8P2_ZINOF</name>
<dbReference type="PANTHER" id="PTHR46175:SF5">
    <property type="entry name" value="ADAGIO PROTEIN 1"/>
    <property type="match status" value="1"/>
</dbReference>
<dbReference type="SUPFAM" id="SSF117281">
    <property type="entry name" value="Kelch motif"/>
    <property type="match status" value="1"/>
</dbReference>
<dbReference type="GO" id="GO:0005829">
    <property type="term" value="C:cytosol"/>
    <property type="evidence" value="ECO:0007669"/>
    <property type="project" value="TreeGrafter"/>
</dbReference>
<reference evidence="1 2" key="1">
    <citation type="submission" date="2020-08" db="EMBL/GenBank/DDBJ databases">
        <title>Plant Genome Project.</title>
        <authorList>
            <person name="Zhang R.-G."/>
        </authorList>
    </citation>
    <scope>NUCLEOTIDE SEQUENCE [LARGE SCALE GENOMIC DNA]</scope>
    <source>
        <tissue evidence="1">Rhizome</tissue>
    </source>
</reference>
<organism evidence="1 2">
    <name type="scientific">Zingiber officinale</name>
    <name type="common">Ginger</name>
    <name type="synonym">Amomum zingiber</name>
    <dbReference type="NCBI Taxonomy" id="94328"/>
    <lineage>
        <taxon>Eukaryota</taxon>
        <taxon>Viridiplantae</taxon>
        <taxon>Streptophyta</taxon>
        <taxon>Embryophyta</taxon>
        <taxon>Tracheophyta</taxon>
        <taxon>Spermatophyta</taxon>
        <taxon>Magnoliopsida</taxon>
        <taxon>Liliopsida</taxon>
        <taxon>Zingiberales</taxon>
        <taxon>Zingiberaceae</taxon>
        <taxon>Zingiber</taxon>
    </lineage>
</organism>
<evidence type="ECO:0008006" key="3">
    <source>
        <dbReference type="Google" id="ProtNLM"/>
    </source>
</evidence>
<dbReference type="PANTHER" id="PTHR46175">
    <property type="entry name" value="BACTERIOOPSIN TRANSCRIPTIONAL ACTIVATOR"/>
    <property type="match status" value="1"/>
</dbReference>
<keyword evidence="2" id="KW-1185">Reference proteome</keyword>
<evidence type="ECO:0000313" key="1">
    <source>
        <dbReference type="EMBL" id="KAG6535720.1"/>
    </source>
</evidence>
<accession>A0A8J5I8P2</accession>
<proteinExistence type="predicted"/>
<dbReference type="EMBL" id="JACMSC010000001">
    <property type="protein sequence ID" value="KAG6535720.1"/>
    <property type="molecule type" value="Genomic_DNA"/>
</dbReference>
<dbReference type="GO" id="GO:0007623">
    <property type="term" value="P:circadian rhythm"/>
    <property type="evidence" value="ECO:0007669"/>
    <property type="project" value="TreeGrafter"/>
</dbReference>
<evidence type="ECO:0000313" key="2">
    <source>
        <dbReference type="Proteomes" id="UP000734854"/>
    </source>
</evidence>
<dbReference type="AlphaFoldDB" id="A0A8J5I8P2"/>
<dbReference type="GO" id="GO:0019005">
    <property type="term" value="C:SCF ubiquitin ligase complex"/>
    <property type="evidence" value="ECO:0007669"/>
    <property type="project" value="TreeGrafter"/>
</dbReference>
<gene>
    <name evidence="1" type="ORF">ZIOFF_000743</name>
</gene>
<protein>
    <recommendedName>
        <fullName evidence="3">Mitochondrial protein</fullName>
    </recommendedName>
</protein>
<sequence length="274" mass="30912">MDNSKLINTPVECVVKLSKHDEGEKVDQTFFKSLVGSLRYLTCTKPDILYVVGLVIHYMEAPTTTHLKIAKRILRYIKDFLFTDCKPLFFCSRFLQCRRSFPQRRQKGIEFIGIQLFTDTNVELGRLISPAAEESARPYRLTADHMFRPVPFGHSHICRELSSMLELSDEVLCQKIFSRHSPKDTAWQELTVGGSVEPSRCKFSACAIANRVVLFWRGSFQISGLAPPMPRSWHSSGTVGNTKLVVSGGCADSGVLLSDTHLLDVTMENLSYLM</sequence>